<dbReference type="PATRIC" id="fig|707241.3.peg.4260"/>
<evidence type="ECO:0000313" key="2">
    <source>
        <dbReference type="Proteomes" id="UP000009045"/>
    </source>
</evidence>
<proteinExistence type="predicted"/>
<dbReference type="AlphaFoldDB" id="F7XC51"/>
<gene>
    <name evidence="1" type="ordered locus">SM11_pC0269</name>
</gene>
<organism evidence="1 2">
    <name type="scientific">Sinorhizobium meliloti (strain SM11)</name>
    <dbReference type="NCBI Taxonomy" id="707241"/>
    <lineage>
        <taxon>Bacteria</taxon>
        <taxon>Pseudomonadati</taxon>
        <taxon>Pseudomonadota</taxon>
        <taxon>Alphaproteobacteria</taxon>
        <taxon>Hyphomicrobiales</taxon>
        <taxon>Rhizobiaceae</taxon>
        <taxon>Sinorhizobium/Ensifer group</taxon>
        <taxon>Sinorhizobium</taxon>
    </lineage>
</organism>
<accession>F7XC51</accession>
<dbReference type="KEGG" id="smx:SM11_pC0269"/>
<geneLocation type="plasmid" evidence="1 2">
    <name>pSmeSM11c</name>
</geneLocation>
<protein>
    <submittedName>
        <fullName evidence="1">Uncharacterized protein</fullName>
    </submittedName>
</protein>
<name>F7XC51_SINMM</name>
<dbReference type="HOGENOM" id="CLU_3084759_0_0_5"/>
<evidence type="ECO:0000313" key="1">
    <source>
        <dbReference type="EMBL" id="AEH81342.1"/>
    </source>
</evidence>
<dbReference type="Proteomes" id="UP000009045">
    <property type="component" value="Plasmid pSmeSM11c"/>
</dbReference>
<keyword evidence="1" id="KW-0614">Plasmid</keyword>
<reference evidence="1 2" key="1">
    <citation type="journal article" date="2011" name="J. Biotechnol.">
        <title>The complete genome sequence of the dominant Sinorhizobium meliloti field isolate SM11 extends the S. meliloti pan-genome.</title>
        <authorList>
            <person name="Schneiker-Bekel S."/>
            <person name="Wibberg D."/>
            <person name="Bekel T."/>
            <person name="Blom J."/>
            <person name="Linke B."/>
            <person name="Neuweger H."/>
            <person name="Stiens M."/>
            <person name="Vorholter F.J."/>
            <person name="Weidner S."/>
            <person name="Goesmann A."/>
            <person name="Puhler A."/>
            <person name="Schluter A."/>
        </authorList>
    </citation>
    <scope>NUCLEOTIDE SEQUENCE [LARGE SCALE GENOMIC DNA]</scope>
    <source>
        <strain evidence="1 2">SM11</strain>
        <plasmid evidence="2">pSmeSM11c</plasmid>
    </source>
</reference>
<dbReference type="EMBL" id="CP001831">
    <property type="protein sequence ID" value="AEH81342.1"/>
    <property type="molecule type" value="Genomic_DNA"/>
</dbReference>
<sequence>MAAGGGDDDIWSFLEGHGLFGRAEQQWMVNFRADDLDWLVASLTASGIALET</sequence>